<evidence type="ECO:0000313" key="2">
    <source>
        <dbReference type="EMBL" id="MBP3192864.1"/>
    </source>
</evidence>
<dbReference type="PANTHER" id="PTHR42852">
    <property type="entry name" value="THIOL:DISULFIDE INTERCHANGE PROTEIN DSBE"/>
    <property type="match status" value="1"/>
</dbReference>
<dbReference type="PROSITE" id="PS51352">
    <property type="entry name" value="THIOREDOXIN_2"/>
    <property type="match status" value="1"/>
</dbReference>
<dbReference type="Proteomes" id="UP000673975">
    <property type="component" value="Unassembled WGS sequence"/>
</dbReference>
<dbReference type="EMBL" id="JAFIDN010000006">
    <property type="protein sequence ID" value="MBP3192864.1"/>
    <property type="molecule type" value="Genomic_DNA"/>
</dbReference>
<accession>A0A8J7UX28</accession>
<dbReference type="InterPro" id="IPR036249">
    <property type="entry name" value="Thioredoxin-like_sf"/>
</dbReference>
<dbReference type="InterPro" id="IPR013766">
    <property type="entry name" value="Thioredoxin_domain"/>
</dbReference>
<feature type="domain" description="Thioredoxin" evidence="1">
    <location>
        <begin position="32"/>
        <end position="172"/>
    </location>
</feature>
<dbReference type="SUPFAM" id="SSF52833">
    <property type="entry name" value="Thioredoxin-like"/>
    <property type="match status" value="1"/>
</dbReference>
<name>A0A8J7UX28_9BACT</name>
<keyword evidence="3" id="KW-1185">Reference proteome</keyword>
<evidence type="ECO:0000313" key="3">
    <source>
        <dbReference type="Proteomes" id="UP000673975"/>
    </source>
</evidence>
<reference evidence="2" key="1">
    <citation type="submission" date="2021-02" db="EMBL/GenBank/DDBJ databases">
        <title>Natronogracilivirga saccharolytica gen. nov. sp. nov. a new anaerobic, haloalkiliphilic carbohydrate-fermenting bacterium from soda lake and proposing of Cyclonatronumiaceae fam. nov. in the phylum Balneolaeota.</title>
        <authorList>
            <person name="Zhilina T.N."/>
            <person name="Sorokin D.Y."/>
            <person name="Zavarzina D.G."/>
            <person name="Toshchakov S.V."/>
            <person name="Kublanov I.V."/>
        </authorList>
    </citation>
    <scope>NUCLEOTIDE SEQUENCE</scope>
    <source>
        <strain evidence="2">Z-1702</strain>
    </source>
</reference>
<dbReference type="Pfam" id="PF00578">
    <property type="entry name" value="AhpC-TSA"/>
    <property type="match status" value="1"/>
</dbReference>
<dbReference type="InterPro" id="IPR050553">
    <property type="entry name" value="Thioredoxin_ResA/DsbE_sf"/>
</dbReference>
<protein>
    <submittedName>
        <fullName evidence="2">TlpA family protein disulfide reductase</fullName>
    </submittedName>
</protein>
<proteinExistence type="predicted"/>
<dbReference type="PANTHER" id="PTHR42852:SF17">
    <property type="entry name" value="THIOREDOXIN-LIKE PROTEIN HI_1115"/>
    <property type="match status" value="1"/>
</dbReference>
<dbReference type="AlphaFoldDB" id="A0A8J7UX28"/>
<gene>
    <name evidence="2" type="ORF">NATSA_09335</name>
</gene>
<dbReference type="InterPro" id="IPR000866">
    <property type="entry name" value="AhpC/TSA"/>
</dbReference>
<dbReference type="GO" id="GO:0016491">
    <property type="term" value="F:oxidoreductase activity"/>
    <property type="evidence" value="ECO:0007669"/>
    <property type="project" value="InterPro"/>
</dbReference>
<sequence>MRRTVGVVALLILVIAGFKLASSTESSQPESADATEILQNAVFTDLDGGEVTIHDFEGKTVLIDIWETWCTPCIRSMPTLQELMDDYPDDFVVLAVSPGYMDSEEQVREFVANNDYDFAFVFGEQLAEDFNVQSIPYKVYVSPGGEYIESVLGTQGPELDYEKTREIIEKHL</sequence>
<organism evidence="2 3">
    <name type="scientific">Natronogracilivirga saccharolytica</name>
    <dbReference type="NCBI Taxonomy" id="2812953"/>
    <lineage>
        <taxon>Bacteria</taxon>
        <taxon>Pseudomonadati</taxon>
        <taxon>Balneolota</taxon>
        <taxon>Balneolia</taxon>
        <taxon>Balneolales</taxon>
        <taxon>Cyclonatronaceae</taxon>
        <taxon>Natronogracilivirga</taxon>
    </lineage>
</organism>
<dbReference type="Gene3D" id="3.40.30.10">
    <property type="entry name" value="Glutaredoxin"/>
    <property type="match status" value="1"/>
</dbReference>
<dbReference type="CDD" id="cd02966">
    <property type="entry name" value="TlpA_like_family"/>
    <property type="match status" value="1"/>
</dbReference>
<comment type="caution">
    <text evidence="2">The sequence shown here is derived from an EMBL/GenBank/DDBJ whole genome shotgun (WGS) entry which is preliminary data.</text>
</comment>
<evidence type="ECO:0000259" key="1">
    <source>
        <dbReference type="PROSITE" id="PS51352"/>
    </source>
</evidence>
<dbReference type="GO" id="GO:0016209">
    <property type="term" value="F:antioxidant activity"/>
    <property type="evidence" value="ECO:0007669"/>
    <property type="project" value="InterPro"/>
</dbReference>
<dbReference type="RefSeq" id="WP_210511975.1">
    <property type="nucleotide sequence ID" value="NZ_JAFIDN010000006.1"/>
</dbReference>